<feature type="region of interest" description="Disordered" evidence="6">
    <location>
        <begin position="280"/>
        <end position="322"/>
    </location>
</feature>
<feature type="compositionally biased region" description="Polar residues" evidence="6">
    <location>
        <begin position="389"/>
        <end position="398"/>
    </location>
</feature>
<evidence type="ECO:0000256" key="3">
    <source>
        <dbReference type="ARBA" id="ARBA00023157"/>
    </source>
</evidence>
<dbReference type="InterPro" id="IPR013783">
    <property type="entry name" value="Ig-like_fold"/>
</dbReference>
<keyword evidence="4" id="KW-0325">Glycoprotein</keyword>
<dbReference type="InterPro" id="IPR007110">
    <property type="entry name" value="Ig-like_dom"/>
</dbReference>
<dbReference type="SMART" id="SM00409">
    <property type="entry name" value="IG"/>
    <property type="match status" value="2"/>
</dbReference>
<evidence type="ECO:0000256" key="7">
    <source>
        <dbReference type="SAM" id="Phobius"/>
    </source>
</evidence>
<dbReference type="PROSITE" id="PS50835">
    <property type="entry name" value="IG_LIKE"/>
    <property type="match status" value="1"/>
</dbReference>
<dbReference type="SUPFAM" id="SSF48726">
    <property type="entry name" value="Immunoglobulin"/>
    <property type="match status" value="2"/>
</dbReference>
<reference evidence="9" key="1">
    <citation type="submission" date="2025-05" db="UniProtKB">
        <authorList>
            <consortium name="EnsemblMetazoa"/>
        </authorList>
    </citation>
    <scope>IDENTIFICATION</scope>
</reference>
<evidence type="ECO:0000259" key="8">
    <source>
        <dbReference type="PROSITE" id="PS50835"/>
    </source>
</evidence>
<dbReference type="InterPro" id="IPR036179">
    <property type="entry name" value="Ig-like_dom_sf"/>
</dbReference>
<feature type="compositionally biased region" description="Basic residues" evidence="6">
    <location>
        <begin position="404"/>
        <end position="416"/>
    </location>
</feature>
<dbReference type="PANTHER" id="PTHR11640">
    <property type="entry name" value="NEPHRIN"/>
    <property type="match status" value="1"/>
</dbReference>
<evidence type="ECO:0000313" key="9">
    <source>
        <dbReference type="EnsemblMetazoa" id="XP_050509676.1"/>
    </source>
</evidence>
<dbReference type="Gene3D" id="2.60.40.10">
    <property type="entry name" value="Immunoglobulins"/>
    <property type="match status" value="2"/>
</dbReference>
<dbReference type="CDD" id="cd00096">
    <property type="entry name" value="Ig"/>
    <property type="match status" value="1"/>
</dbReference>
<dbReference type="GeneID" id="114330978"/>
<dbReference type="PANTHER" id="PTHR11640:SF154">
    <property type="entry name" value="IRREGULAR CHIASM C-ROUGHEST PROTEIN-LIKE PROTEIN"/>
    <property type="match status" value="1"/>
</dbReference>
<keyword evidence="7" id="KW-0812">Transmembrane</keyword>
<feature type="transmembrane region" description="Helical" evidence="7">
    <location>
        <begin position="214"/>
        <end position="236"/>
    </location>
</feature>
<accession>A0ABM5KHI7</accession>
<keyword evidence="7" id="KW-1133">Transmembrane helix</keyword>
<keyword evidence="2 7" id="KW-0472">Membrane</keyword>
<dbReference type="InterPro" id="IPR051275">
    <property type="entry name" value="Cell_adhesion_signaling"/>
</dbReference>
<dbReference type="RefSeq" id="XP_050509676.1">
    <property type="nucleotide sequence ID" value="XM_050653719.1"/>
</dbReference>
<dbReference type="Proteomes" id="UP001652700">
    <property type="component" value="Unplaced"/>
</dbReference>
<evidence type="ECO:0000256" key="1">
    <source>
        <dbReference type="ARBA" id="ARBA00004479"/>
    </source>
</evidence>
<evidence type="ECO:0000313" key="10">
    <source>
        <dbReference type="Proteomes" id="UP001652700"/>
    </source>
</evidence>
<feature type="region of interest" description="Disordered" evidence="6">
    <location>
        <begin position="389"/>
        <end position="416"/>
    </location>
</feature>
<sequence length="455" mass="51488">MSAKYPPKIISIGRERVKTATLFSSASFECLGEGNPPPTYQWIQKRPTPSDSIIERGRDAKLYISNVTYDFQGEYRCKVTNIIKGEERTEISEPIILQVHGAPQVLRQSAMPEVIVERGQPADLSMVVCADPRPRLVAWEWGSLRLEAGTEMGKYRVDDVMQEEREDCYLATLHIKDTSSTDSRAYYLAVENDKGTDRHAVQLYVNEPLQMSTLVSVAGALLVAFLLFICGCVYAIRAEKCCFARKGDFKPTEIDGQKIDIEKMATGPGGIPADAIYTTTPRSGGGGNMPQQHHHHGTSPEAMKHQQPTTLTFNGRSSLGGSKQKAENFYSSLMDTHTNTRILSADFFESDNDTENYQQDKYHSFSRYSNHKSKDNWSYGAGTTAGINSHRYSLPNDNKYTRKSEHKKYHKKEKARPKPLQFEHEKYYDHVFPKRDVRVGTDFFYQPNSLDHAEL</sequence>
<evidence type="ECO:0000256" key="6">
    <source>
        <dbReference type="SAM" id="MobiDB-lite"/>
    </source>
</evidence>
<evidence type="ECO:0000256" key="2">
    <source>
        <dbReference type="ARBA" id="ARBA00023136"/>
    </source>
</evidence>
<feature type="domain" description="Ig-like" evidence="8">
    <location>
        <begin position="7"/>
        <end position="92"/>
    </location>
</feature>
<keyword evidence="5" id="KW-0393">Immunoglobulin domain</keyword>
<proteinExistence type="predicted"/>
<dbReference type="InterPro" id="IPR003599">
    <property type="entry name" value="Ig_sub"/>
</dbReference>
<keyword evidence="10" id="KW-1185">Reference proteome</keyword>
<name>A0ABM5KHI7_DIAVI</name>
<evidence type="ECO:0000256" key="5">
    <source>
        <dbReference type="ARBA" id="ARBA00023319"/>
    </source>
</evidence>
<protein>
    <recommendedName>
        <fullName evidence="8">Ig-like domain-containing protein</fullName>
    </recommendedName>
</protein>
<organism evidence="9 10">
    <name type="scientific">Diabrotica virgifera virgifera</name>
    <name type="common">western corn rootworm</name>
    <dbReference type="NCBI Taxonomy" id="50390"/>
    <lineage>
        <taxon>Eukaryota</taxon>
        <taxon>Metazoa</taxon>
        <taxon>Ecdysozoa</taxon>
        <taxon>Arthropoda</taxon>
        <taxon>Hexapoda</taxon>
        <taxon>Insecta</taxon>
        <taxon>Pterygota</taxon>
        <taxon>Neoptera</taxon>
        <taxon>Endopterygota</taxon>
        <taxon>Coleoptera</taxon>
        <taxon>Polyphaga</taxon>
        <taxon>Cucujiformia</taxon>
        <taxon>Chrysomeloidea</taxon>
        <taxon>Chrysomelidae</taxon>
        <taxon>Galerucinae</taxon>
        <taxon>Diabroticina</taxon>
        <taxon>Diabroticites</taxon>
        <taxon>Diabrotica</taxon>
    </lineage>
</organism>
<evidence type="ECO:0000256" key="4">
    <source>
        <dbReference type="ARBA" id="ARBA00023180"/>
    </source>
</evidence>
<dbReference type="EnsemblMetazoa" id="XM_050653719.1">
    <property type="protein sequence ID" value="XP_050509676.1"/>
    <property type="gene ID" value="LOC114330978"/>
</dbReference>
<keyword evidence="3" id="KW-1015">Disulfide bond</keyword>
<dbReference type="Pfam" id="PF13927">
    <property type="entry name" value="Ig_3"/>
    <property type="match status" value="1"/>
</dbReference>
<feature type="compositionally biased region" description="Polar residues" evidence="6">
    <location>
        <begin position="306"/>
        <end position="321"/>
    </location>
</feature>
<comment type="subcellular location">
    <subcellularLocation>
        <location evidence="1">Membrane</location>
        <topology evidence="1">Single-pass type I membrane protein</topology>
    </subcellularLocation>
</comment>